<dbReference type="Proteomes" id="UP000800038">
    <property type="component" value="Unassembled WGS sequence"/>
</dbReference>
<feature type="compositionally biased region" description="Basic and acidic residues" evidence="1">
    <location>
        <begin position="209"/>
        <end position="218"/>
    </location>
</feature>
<organism evidence="2 3">
    <name type="scientific">Clathrospora elynae</name>
    <dbReference type="NCBI Taxonomy" id="706981"/>
    <lineage>
        <taxon>Eukaryota</taxon>
        <taxon>Fungi</taxon>
        <taxon>Dikarya</taxon>
        <taxon>Ascomycota</taxon>
        <taxon>Pezizomycotina</taxon>
        <taxon>Dothideomycetes</taxon>
        <taxon>Pleosporomycetidae</taxon>
        <taxon>Pleosporales</taxon>
        <taxon>Diademaceae</taxon>
        <taxon>Clathrospora</taxon>
    </lineage>
</organism>
<feature type="compositionally biased region" description="Acidic residues" evidence="1">
    <location>
        <begin position="219"/>
        <end position="234"/>
    </location>
</feature>
<sequence>MPKLYYFQAPTFTINLKSATSPKLGSIFSSIPTDLTNQSASTNFSETRAKGFTESVGLNATVAQGIAGTAEVVYAFSRDKKNAYYCELLETLEFEPTREFVKDSIVASQHVQTTLSNALPGRKRVYMITGPKIATGFSTTTTKETQHGPTLKVGVDATAFGVPAEASPEVELGTTNARTVSEGRSLNKIVFAYRVVRIRVKRDGEAKWKHKDGGKYAADDEDSEEDEEPWELDPLDEKEVEKDFPQSVLVEIVNVANFVETH</sequence>
<dbReference type="OrthoDB" id="4500473at2759"/>
<evidence type="ECO:0000313" key="2">
    <source>
        <dbReference type="EMBL" id="KAF1941677.1"/>
    </source>
</evidence>
<accession>A0A6A5SXD0</accession>
<evidence type="ECO:0000256" key="1">
    <source>
        <dbReference type="SAM" id="MobiDB-lite"/>
    </source>
</evidence>
<dbReference type="EMBL" id="ML976044">
    <property type="protein sequence ID" value="KAF1941677.1"/>
    <property type="molecule type" value="Genomic_DNA"/>
</dbReference>
<name>A0A6A5SXD0_9PLEO</name>
<reference evidence="2" key="1">
    <citation type="journal article" date="2020" name="Stud. Mycol.">
        <title>101 Dothideomycetes genomes: a test case for predicting lifestyles and emergence of pathogens.</title>
        <authorList>
            <person name="Haridas S."/>
            <person name="Albert R."/>
            <person name="Binder M."/>
            <person name="Bloem J."/>
            <person name="Labutti K."/>
            <person name="Salamov A."/>
            <person name="Andreopoulos B."/>
            <person name="Baker S."/>
            <person name="Barry K."/>
            <person name="Bills G."/>
            <person name="Bluhm B."/>
            <person name="Cannon C."/>
            <person name="Castanera R."/>
            <person name="Culley D."/>
            <person name="Daum C."/>
            <person name="Ezra D."/>
            <person name="Gonzalez J."/>
            <person name="Henrissat B."/>
            <person name="Kuo A."/>
            <person name="Liang C."/>
            <person name="Lipzen A."/>
            <person name="Lutzoni F."/>
            <person name="Magnuson J."/>
            <person name="Mondo S."/>
            <person name="Nolan M."/>
            <person name="Ohm R."/>
            <person name="Pangilinan J."/>
            <person name="Park H.-J."/>
            <person name="Ramirez L."/>
            <person name="Alfaro M."/>
            <person name="Sun H."/>
            <person name="Tritt A."/>
            <person name="Yoshinaga Y."/>
            <person name="Zwiers L.-H."/>
            <person name="Turgeon B."/>
            <person name="Goodwin S."/>
            <person name="Spatafora J."/>
            <person name="Crous P."/>
            <person name="Grigoriev I."/>
        </authorList>
    </citation>
    <scope>NUCLEOTIDE SEQUENCE</scope>
    <source>
        <strain evidence="2">CBS 161.51</strain>
    </source>
</reference>
<protein>
    <submittedName>
        <fullName evidence="2">Uncharacterized protein</fullName>
    </submittedName>
</protein>
<proteinExistence type="predicted"/>
<gene>
    <name evidence="2" type="ORF">EJ02DRAFT_503317</name>
</gene>
<keyword evidence="3" id="KW-1185">Reference proteome</keyword>
<dbReference type="AlphaFoldDB" id="A0A6A5SXD0"/>
<evidence type="ECO:0000313" key="3">
    <source>
        <dbReference type="Proteomes" id="UP000800038"/>
    </source>
</evidence>
<feature type="region of interest" description="Disordered" evidence="1">
    <location>
        <begin position="209"/>
        <end position="238"/>
    </location>
</feature>